<evidence type="ECO:0000256" key="1">
    <source>
        <dbReference type="SAM" id="Phobius"/>
    </source>
</evidence>
<keyword evidence="1" id="KW-0472">Membrane</keyword>
<keyword evidence="1" id="KW-0812">Transmembrane</keyword>
<keyword evidence="3" id="KW-1185">Reference proteome</keyword>
<reference evidence="2 3" key="1">
    <citation type="submission" date="2014-10" db="EMBL/GenBank/DDBJ databases">
        <title>Draft genome sequence of Actinoplanes utahensis NRRL 12052.</title>
        <authorList>
            <person name="Velasco-Bucheli B."/>
            <person name="del Cerro C."/>
            <person name="Hormigo D."/>
            <person name="Garcia J.L."/>
            <person name="Acebal C."/>
            <person name="Arroyo M."/>
            <person name="de la Mata I."/>
        </authorList>
    </citation>
    <scope>NUCLEOTIDE SEQUENCE [LARGE SCALE GENOMIC DNA]</scope>
    <source>
        <strain evidence="2 3">NRRL 12052</strain>
    </source>
</reference>
<proteinExistence type="predicted"/>
<protein>
    <submittedName>
        <fullName evidence="2">Uncharacterized protein</fullName>
    </submittedName>
</protein>
<comment type="caution">
    <text evidence="2">The sequence shown here is derived from an EMBL/GenBank/DDBJ whole genome shotgun (WGS) entry which is preliminary data.</text>
</comment>
<name>A0A0A6UK04_ACTUT</name>
<evidence type="ECO:0000313" key="2">
    <source>
        <dbReference type="EMBL" id="KHD75766.1"/>
    </source>
</evidence>
<dbReference type="Proteomes" id="UP000054537">
    <property type="component" value="Unassembled WGS sequence"/>
</dbReference>
<feature type="transmembrane region" description="Helical" evidence="1">
    <location>
        <begin position="6"/>
        <end position="29"/>
    </location>
</feature>
<sequence length="62" mass="6547">MTAAITSAAGLVPVLLIAWLFVFATFKIVRLFIDALRLSPIVADCITGALLAAVVVIGLLHR</sequence>
<gene>
    <name evidence="2" type="ORF">MB27_21400</name>
</gene>
<accession>A0A0A6UK04</accession>
<keyword evidence="1" id="KW-1133">Transmembrane helix</keyword>
<feature type="transmembrane region" description="Helical" evidence="1">
    <location>
        <begin position="41"/>
        <end position="60"/>
    </location>
</feature>
<organism evidence="2 3">
    <name type="scientific">Actinoplanes utahensis</name>
    <dbReference type="NCBI Taxonomy" id="1869"/>
    <lineage>
        <taxon>Bacteria</taxon>
        <taxon>Bacillati</taxon>
        <taxon>Actinomycetota</taxon>
        <taxon>Actinomycetes</taxon>
        <taxon>Micromonosporales</taxon>
        <taxon>Micromonosporaceae</taxon>
        <taxon>Actinoplanes</taxon>
    </lineage>
</organism>
<dbReference type="EMBL" id="JRTT01000024">
    <property type="protein sequence ID" value="KHD75766.1"/>
    <property type="molecule type" value="Genomic_DNA"/>
</dbReference>
<dbReference type="AlphaFoldDB" id="A0A0A6UK04"/>
<evidence type="ECO:0000313" key="3">
    <source>
        <dbReference type="Proteomes" id="UP000054537"/>
    </source>
</evidence>